<dbReference type="EMBL" id="CP055902">
    <property type="protein sequence ID" value="QKX61551.1"/>
    <property type="molecule type" value="Genomic_DNA"/>
</dbReference>
<feature type="compositionally biased region" description="Polar residues" evidence="1">
    <location>
        <begin position="33"/>
        <end position="44"/>
    </location>
</feature>
<dbReference type="OrthoDB" id="4685598at2759"/>
<organism evidence="2 3">
    <name type="scientific">Talaromyces rugulosus</name>
    <name type="common">Penicillium rugulosum</name>
    <dbReference type="NCBI Taxonomy" id="121627"/>
    <lineage>
        <taxon>Eukaryota</taxon>
        <taxon>Fungi</taxon>
        <taxon>Dikarya</taxon>
        <taxon>Ascomycota</taxon>
        <taxon>Pezizomycotina</taxon>
        <taxon>Eurotiomycetes</taxon>
        <taxon>Eurotiomycetidae</taxon>
        <taxon>Eurotiales</taxon>
        <taxon>Trichocomaceae</taxon>
        <taxon>Talaromyces</taxon>
        <taxon>Talaromyces sect. Islandici</taxon>
    </lineage>
</organism>
<dbReference type="AlphaFoldDB" id="A0A7H8R726"/>
<sequence length="466" mass="52068">MMGSFLNGRVVPDHRMGTAAENPPSRVAPEWHQYQSVTSFSDTSVPPGMQQADRAVSLSTTGSFSPSPKRLKDWSRDDSRRDSARKKKSFGYSPMSDRTSGSSKRLLLLHRRIGRVICGLGPALSPSTDSLIHNFFQFTHLANLFYDQDAFLSRFPCALDLATGKHEEQAVVLVVFALGSIVGKTVRSQYVEGEAIPGMEFFRPALHVLTSSWAAAFCGTLTLPHGLVLCATYLSYLAQPLRAWKLIHLASTTVQQLLINEPEKDELFRIAWSCFLIERVHYPPNSPHGLSSSTPEDLLDVCNDLCRRLDIWHQSLPAFIQPDLSSQEDANSQSYILRLRYWSTRDIICRPLVAYVASLAPEETVSPEIMDKCRTGLFSCRSFLFFSGNLLSQYTPYTYSASINCFGCAIILSLAAQSPILGQSISQINELQNMAVARIKLWAQPLTSIECALEILVILQTKMRYR</sequence>
<name>A0A7H8R726_TALRU</name>
<dbReference type="KEGG" id="trg:TRUGW13939_08703"/>
<accession>A0A7H8R726</accession>
<evidence type="ECO:0000313" key="2">
    <source>
        <dbReference type="EMBL" id="QKX61551.1"/>
    </source>
</evidence>
<evidence type="ECO:0000313" key="3">
    <source>
        <dbReference type="Proteomes" id="UP000509510"/>
    </source>
</evidence>
<keyword evidence="3" id="KW-1185">Reference proteome</keyword>
<dbReference type="Proteomes" id="UP000509510">
    <property type="component" value="Chromosome V"/>
</dbReference>
<dbReference type="RefSeq" id="XP_035347725.1">
    <property type="nucleotide sequence ID" value="XM_035491832.1"/>
</dbReference>
<reference evidence="3" key="1">
    <citation type="submission" date="2020-06" db="EMBL/GenBank/DDBJ databases">
        <title>A chromosome-scale genome assembly of Talaromyces rugulosus W13939.</title>
        <authorList>
            <person name="Wang B."/>
            <person name="Guo L."/>
            <person name="Ye K."/>
            <person name="Wang L."/>
        </authorList>
    </citation>
    <scope>NUCLEOTIDE SEQUENCE [LARGE SCALE GENOMIC DNA]</scope>
    <source>
        <strain evidence="3">W13939</strain>
    </source>
</reference>
<proteinExistence type="predicted"/>
<gene>
    <name evidence="2" type="ORF">TRUGW13939_08703</name>
</gene>
<feature type="region of interest" description="Disordered" evidence="1">
    <location>
        <begin position="1"/>
        <end position="100"/>
    </location>
</feature>
<dbReference type="InterPro" id="IPR053181">
    <property type="entry name" value="EcdB-like_regulator"/>
</dbReference>
<dbReference type="GeneID" id="55996191"/>
<dbReference type="CDD" id="cd12148">
    <property type="entry name" value="fungal_TF_MHR"/>
    <property type="match status" value="1"/>
</dbReference>
<feature type="compositionally biased region" description="Basic and acidic residues" evidence="1">
    <location>
        <begin position="70"/>
        <end position="82"/>
    </location>
</feature>
<dbReference type="PANTHER" id="PTHR47785">
    <property type="entry name" value="ZN(II)2CYS6 TRANSCRIPTION FACTOR (EUROFUNG)-RELATED-RELATED"/>
    <property type="match status" value="1"/>
</dbReference>
<evidence type="ECO:0008006" key="4">
    <source>
        <dbReference type="Google" id="ProtNLM"/>
    </source>
</evidence>
<feature type="compositionally biased region" description="Polar residues" evidence="1">
    <location>
        <begin position="57"/>
        <end position="66"/>
    </location>
</feature>
<evidence type="ECO:0000256" key="1">
    <source>
        <dbReference type="SAM" id="MobiDB-lite"/>
    </source>
</evidence>
<protein>
    <recommendedName>
        <fullName evidence="4">Transcription factor domain-containing protein</fullName>
    </recommendedName>
</protein>